<proteinExistence type="predicted"/>
<dbReference type="EC" id="3.1.1.61" evidence="2"/>
<reference evidence="6" key="1">
    <citation type="submission" date="2019-06" db="EMBL/GenBank/DDBJ databases">
        <title>Complete genome sequence of Methylogaea oryzae strain JCM16910.</title>
        <authorList>
            <person name="Asakawa S."/>
        </authorList>
    </citation>
    <scope>NUCLEOTIDE SEQUENCE</scope>
    <source>
        <strain evidence="6">E10</strain>
    </source>
</reference>
<accession>A0A8D4VNP8</accession>
<dbReference type="PANTHER" id="PTHR42872">
    <property type="entry name" value="PROTEIN-GLUTAMATE METHYLESTERASE/PROTEIN-GLUTAMINE GLUTAMINASE"/>
    <property type="match status" value="1"/>
</dbReference>
<dbReference type="EMBL" id="AP019782">
    <property type="protein sequence ID" value="BBL70867.1"/>
    <property type="molecule type" value="Genomic_DNA"/>
</dbReference>
<dbReference type="GO" id="GO:0005737">
    <property type="term" value="C:cytoplasm"/>
    <property type="evidence" value="ECO:0007669"/>
    <property type="project" value="InterPro"/>
</dbReference>
<dbReference type="Pfam" id="PF01339">
    <property type="entry name" value="CheB_methylest"/>
    <property type="match status" value="1"/>
</dbReference>
<evidence type="ECO:0000313" key="6">
    <source>
        <dbReference type="EMBL" id="BBL70867.1"/>
    </source>
</evidence>
<evidence type="ECO:0000259" key="5">
    <source>
        <dbReference type="PROSITE" id="PS50122"/>
    </source>
</evidence>
<feature type="domain" description="CheB-type methylesterase" evidence="5">
    <location>
        <begin position="1"/>
        <end position="188"/>
    </location>
</feature>
<gene>
    <name evidence="6" type="primary">cheB2_2</name>
    <name evidence="6" type="ORF">MoryE10_14730</name>
</gene>
<dbReference type="GO" id="GO:0006935">
    <property type="term" value="P:chemotaxis"/>
    <property type="evidence" value="ECO:0007669"/>
    <property type="project" value="UniProtKB-UniRule"/>
</dbReference>
<dbReference type="GO" id="GO:0008984">
    <property type="term" value="F:protein-glutamate methylesterase activity"/>
    <property type="evidence" value="ECO:0007669"/>
    <property type="project" value="UniProtKB-EC"/>
</dbReference>
<dbReference type="InterPro" id="IPR000673">
    <property type="entry name" value="Sig_transdc_resp-reg_Me-estase"/>
</dbReference>
<evidence type="ECO:0000256" key="3">
    <source>
        <dbReference type="ARBA" id="ARBA00048267"/>
    </source>
</evidence>
<dbReference type="KEGG" id="moz:MoryE10_14730"/>
<organism evidence="6 7">
    <name type="scientific">Methylogaea oryzae</name>
    <dbReference type="NCBI Taxonomy" id="1295382"/>
    <lineage>
        <taxon>Bacteria</taxon>
        <taxon>Pseudomonadati</taxon>
        <taxon>Pseudomonadota</taxon>
        <taxon>Gammaproteobacteria</taxon>
        <taxon>Methylococcales</taxon>
        <taxon>Methylococcaceae</taxon>
        <taxon>Methylogaea</taxon>
    </lineage>
</organism>
<feature type="active site" evidence="4">
    <location>
        <position position="10"/>
    </location>
</feature>
<feature type="active site" evidence="4">
    <location>
        <position position="130"/>
    </location>
</feature>
<dbReference type="CDD" id="cd16433">
    <property type="entry name" value="CheB"/>
    <property type="match status" value="1"/>
</dbReference>
<keyword evidence="1 4" id="KW-0378">Hydrolase</keyword>
<dbReference type="Proteomes" id="UP000824988">
    <property type="component" value="Chromosome"/>
</dbReference>
<dbReference type="AlphaFoldDB" id="A0A8D4VNP8"/>
<evidence type="ECO:0000256" key="1">
    <source>
        <dbReference type="ARBA" id="ARBA00022801"/>
    </source>
</evidence>
<feature type="active site" evidence="4">
    <location>
        <position position="37"/>
    </location>
</feature>
<dbReference type="GO" id="GO:0000156">
    <property type="term" value="F:phosphorelay response regulator activity"/>
    <property type="evidence" value="ECO:0007669"/>
    <property type="project" value="InterPro"/>
</dbReference>
<dbReference type="Gene3D" id="3.40.50.180">
    <property type="entry name" value="Methylesterase CheB, C-terminal domain"/>
    <property type="match status" value="1"/>
</dbReference>
<dbReference type="PROSITE" id="PS50122">
    <property type="entry name" value="CHEB"/>
    <property type="match status" value="1"/>
</dbReference>
<comment type="catalytic activity">
    <reaction evidence="3">
        <text>[protein]-L-glutamate 5-O-methyl ester + H2O = L-glutamyl-[protein] + methanol + H(+)</text>
        <dbReference type="Rhea" id="RHEA:23236"/>
        <dbReference type="Rhea" id="RHEA-COMP:10208"/>
        <dbReference type="Rhea" id="RHEA-COMP:10311"/>
        <dbReference type="ChEBI" id="CHEBI:15377"/>
        <dbReference type="ChEBI" id="CHEBI:15378"/>
        <dbReference type="ChEBI" id="CHEBI:17790"/>
        <dbReference type="ChEBI" id="CHEBI:29973"/>
        <dbReference type="ChEBI" id="CHEBI:82795"/>
        <dbReference type="EC" id="3.1.1.61"/>
    </reaction>
</comment>
<dbReference type="SUPFAM" id="SSF52738">
    <property type="entry name" value="Methylesterase CheB, C-terminal domain"/>
    <property type="match status" value="1"/>
</dbReference>
<sequence>MYRLLTIGFSAGGIPLAQHIFAALPASYPMPIAVVAHLPAGEDCDLVEVLASSTALRVVMAEDKSPLEPGMVYVAPPDYHLLVEKSGRLALSVDPPVKSVRPSIDVLFQSAAEAFEKDLIAVALSGANSDGVQGMAAVKELGGLTIVLDPLQTDIHTLPAAVVEAVDVDYVANIEEIASLLRAALEQA</sequence>
<evidence type="ECO:0000256" key="4">
    <source>
        <dbReference type="PROSITE-ProRule" id="PRU00050"/>
    </source>
</evidence>
<evidence type="ECO:0000256" key="2">
    <source>
        <dbReference type="ARBA" id="ARBA00039140"/>
    </source>
</evidence>
<dbReference type="RefSeq" id="WP_054773270.1">
    <property type="nucleotide sequence ID" value="NZ_AP019782.1"/>
</dbReference>
<protein>
    <recommendedName>
        <fullName evidence="2">protein-glutamate methylesterase</fullName>
        <ecNumber evidence="2">3.1.1.61</ecNumber>
    </recommendedName>
</protein>
<keyword evidence="4" id="KW-0145">Chemotaxis</keyword>
<keyword evidence="7" id="KW-1185">Reference proteome</keyword>
<name>A0A8D4VNP8_9GAMM</name>
<evidence type="ECO:0000313" key="7">
    <source>
        <dbReference type="Proteomes" id="UP000824988"/>
    </source>
</evidence>
<dbReference type="InterPro" id="IPR035909">
    <property type="entry name" value="CheB_C"/>
</dbReference>
<dbReference type="PANTHER" id="PTHR42872:SF3">
    <property type="entry name" value="PROTEIN-GLUTAMATE METHYLESTERASE_PROTEIN-GLUTAMINE GLUTAMINASE 1"/>
    <property type="match status" value="1"/>
</dbReference>